<evidence type="ECO:0000256" key="1">
    <source>
        <dbReference type="SAM" id="SignalP"/>
    </source>
</evidence>
<dbReference type="Gene3D" id="3.10.620.30">
    <property type="match status" value="1"/>
</dbReference>
<dbReference type="AlphaFoldDB" id="A0A931LUQ1"/>
<dbReference type="EMBL" id="JACOSL010000025">
    <property type="protein sequence ID" value="MBI1756186.1"/>
    <property type="molecule type" value="Genomic_DNA"/>
</dbReference>
<name>A0A931LUQ1_FIMGI</name>
<sequence>MSFNTKLAAIGLTAALVTSASATVEFKITKAYTCQVTGGKIVPYTPMIGEAYNLAVEYDLTGGPAKHNYLISFTMGSENIEYEVKSLTDGHYTYYATFQPPLDGKIPFSVQIDPKDAANGGVGATRPHPTFRVRVWEEDVVSRVPLEIDGGAAHGSFKPRPPSTSIETFDPVNVLATQSEFFSFTPGIITRLALMIGTPETGVWQKVVKDTCKLETGLGDEFLKSRPVQNPSFAGIYFWDKAVPNRKVSLIRQTTMVLSNLRVDADKLRTVTWKRMNEIQGLDYFHFYTRPQDTDIHIPGETAENVIESTDPKIAKFVTEALGDDYKSKYNPYDAARKVFRAVVRRVKYTYPKKGEPDKRGKTAVAVLDTGLGDCGGFSIALVACFRHMGIPARTSYGAWLGQDAGHCWAELYFPDHGWILADGSAANGVSEDGAFAYYFGNSNNQNARYAVARVNTFNEKDIWTAWLQGPAYPWCWGTAKVTGWESHTFLLDLDKYGAGESAEKSSAKLKIRTPRARTPGDVWLHSMPDHVIPRG</sequence>
<feature type="signal peptide" evidence="1">
    <location>
        <begin position="1"/>
        <end position="22"/>
    </location>
</feature>
<protein>
    <submittedName>
        <fullName evidence="3">Transglutaminase domain-containing protein</fullName>
    </submittedName>
</protein>
<evidence type="ECO:0000259" key="2">
    <source>
        <dbReference type="SMART" id="SM00460"/>
    </source>
</evidence>
<dbReference type="SMART" id="SM00460">
    <property type="entry name" value="TGc"/>
    <property type="match status" value="1"/>
</dbReference>
<evidence type="ECO:0000313" key="4">
    <source>
        <dbReference type="Proteomes" id="UP000727962"/>
    </source>
</evidence>
<dbReference type="Pfam" id="PF01841">
    <property type="entry name" value="Transglut_core"/>
    <property type="match status" value="1"/>
</dbReference>
<feature type="domain" description="Transglutaminase-like" evidence="2">
    <location>
        <begin position="367"/>
        <end position="426"/>
    </location>
</feature>
<comment type="caution">
    <text evidence="3">The sequence shown here is derived from an EMBL/GenBank/DDBJ whole genome shotgun (WGS) entry which is preliminary data.</text>
</comment>
<accession>A0A931LUQ1</accession>
<proteinExistence type="predicted"/>
<dbReference type="Proteomes" id="UP000727962">
    <property type="component" value="Unassembled WGS sequence"/>
</dbReference>
<reference evidence="3" key="1">
    <citation type="submission" date="2020-07" db="EMBL/GenBank/DDBJ databases">
        <title>Huge and variable diversity of episymbiotic CPR bacteria and DPANN archaea in groundwater ecosystems.</title>
        <authorList>
            <person name="He C.Y."/>
            <person name="Keren R."/>
            <person name="Whittaker M."/>
            <person name="Farag I.F."/>
            <person name="Doudna J."/>
            <person name="Cate J.H.D."/>
            <person name="Banfield J.F."/>
        </authorList>
    </citation>
    <scope>NUCLEOTIDE SEQUENCE</scope>
    <source>
        <strain evidence="3">NC_groundwater_17_Pr7_B-0.1um_64_12</strain>
    </source>
</reference>
<dbReference type="PANTHER" id="PTHR33490">
    <property type="entry name" value="BLR5614 PROTEIN-RELATED"/>
    <property type="match status" value="1"/>
</dbReference>
<dbReference type="InterPro" id="IPR038765">
    <property type="entry name" value="Papain-like_cys_pep_sf"/>
</dbReference>
<organism evidence="3 4">
    <name type="scientific">Fimbriimonas ginsengisoli</name>
    <dbReference type="NCBI Taxonomy" id="1005039"/>
    <lineage>
        <taxon>Bacteria</taxon>
        <taxon>Bacillati</taxon>
        <taxon>Armatimonadota</taxon>
        <taxon>Fimbriimonadia</taxon>
        <taxon>Fimbriimonadales</taxon>
        <taxon>Fimbriimonadaceae</taxon>
        <taxon>Fimbriimonas</taxon>
    </lineage>
</organism>
<gene>
    <name evidence="3" type="ORF">HYR64_03665</name>
</gene>
<keyword evidence="1" id="KW-0732">Signal</keyword>
<evidence type="ECO:0000313" key="3">
    <source>
        <dbReference type="EMBL" id="MBI1756186.1"/>
    </source>
</evidence>
<dbReference type="InterPro" id="IPR002931">
    <property type="entry name" value="Transglutaminase-like"/>
</dbReference>
<dbReference type="SUPFAM" id="SSF54001">
    <property type="entry name" value="Cysteine proteinases"/>
    <property type="match status" value="1"/>
</dbReference>
<feature type="chain" id="PRO_5037963609" evidence="1">
    <location>
        <begin position="23"/>
        <end position="536"/>
    </location>
</feature>